<keyword evidence="8" id="KW-1185">Reference proteome</keyword>
<dbReference type="Proteomes" id="UP000671862">
    <property type="component" value="Chromosome"/>
</dbReference>
<dbReference type="InterPro" id="IPR013325">
    <property type="entry name" value="RNA_pol_sigma_r2"/>
</dbReference>
<sequence>MINKESVVKEFLPYVKKIALDLKKNLPHNVEVDDLVQEGLLALLQAVEKYDPRKGAKLRSYILTRVRGAMYDYLRSIDWMPKNLRHNIKLVEEAILSLEKKGKEISFEKLAEETGLTKENVVRAYNEMVRKQFLRLDEYITEDLTTVDTIASDDNPEENAFKELLKEKLKEAIKKLDKKEQMVLSLRFEYELSLKEIGKILEVTESRISQIISSAIAKLKKFLGGS</sequence>
<dbReference type="SUPFAM" id="SSF88659">
    <property type="entry name" value="Sigma3 and sigma4 domains of RNA polymerase sigma factors"/>
    <property type="match status" value="1"/>
</dbReference>
<dbReference type="InterPro" id="IPR013324">
    <property type="entry name" value="RNA_pol_sigma_r3/r4-like"/>
</dbReference>
<keyword evidence="2" id="KW-0731">Sigma factor</keyword>
<dbReference type="SUPFAM" id="SSF88946">
    <property type="entry name" value="Sigma2 domain of RNA polymerase sigma factors"/>
    <property type="match status" value="1"/>
</dbReference>
<dbReference type="NCBIfam" id="TIGR02937">
    <property type="entry name" value="sigma70-ECF"/>
    <property type="match status" value="1"/>
</dbReference>
<dbReference type="EMBL" id="CP071446">
    <property type="protein sequence ID" value="QTA37844.1"/>
    <property type="molecule type" value="Genomic_DNA"/>
</dbReference>
<dbReference type="NCBIfam" id="NF005413">
    <property type="entry name" value="PRK06986.1"/>
    <property type="match status" value="1"/>
</dbReference>
<keyword evidence="4" id="KW-0804">Transcription</keyword>
<dbReference type="PANTHER" id="PTHR30385:SF7">
    <property type="entry name" value="RNA POLYMERASE SIGMA FACTOR FLIA"/>
    <property type="match status" value="1"/>
</dbReference>
<accession>A0ABX7S6M0</accession>
<gene>
    <name evidence="7" type="ORF">JYK00_08995</name>
</gene>
<dbReference type="Pfam" id="PF04545">
    <property type="entry name" value="Sigma70_r4"/>
    <property type="match status" value="1"/>
</dbReference>
<dbReference type="PRINTS" id="PR00046">
    <property type="entry name" value="SIGMA70FCT"/>
</dbReference>
<evidence type="ECO:0000256" key="3">
    <source>
        <dbReference type="ARBA" id="ARBA00023125"/>
    </source>
</evidence>
<dbReference type="Pfam" id="PF04542">
    <property type="entry name" value="Sigma70_r2"/>
    <property type="match status" value="1"/>
</dbReference>
<evidence type="ECO:0000259" key="6">
    <source>
        <dbReference type="Pfam" id="PF04545"/>
    </source>
</evidence>
<dbReference type="InterPro" id="IPR014284">
    <property type="entry name" value="RNA_pol_sigma-70_dom"/>
</dbReference>
<reference evidence="7 8" key="1">
    <citation type="submission" date="2021-03" db="EMBL/GenBank/DDBJ databases">
        <title>Thermosipho ferrireducens sp.nov., an anaerobic thermophilic iron-reducing bacterium isolated from a deep-sea hydrothermal sulfide deposits.</title>
        <authorList>
            <person name="Zeng X."/>
            <person name="Chen Y."/>
            <person name="Shao Z."/>
        </authorList>
    </citation>
    <scope>NUCLEOTIDE SEQUENCE [LARGE SCALE GENOMIC DNA]</scope>
    <source>
        <strain evidence="7 8">JL129W03</strain>
    </source>
</reference>
<dbReference type="InterPro" id="IPR007630">
    <property type="entry name" value="RNA_pol_sigma70_r4"/>
</dbReference>
<dbReference type="PIRSF" id="PIRSF000770">
    <property type="entry name" value="RNA_pol_sigma-SigE/K"/>
    <property type="match status" value="1"/>
</dbReference>
<evidence type="ECO:0000259" key="5">
    <source>
        <dbReference type="Pfam" id="PF04542"/>
    </source>
</evidence>
<evidence type="ECO:0000256" key="1">
    <source>
        <dbReference type="ARBA" id="ARBA00023015"/>
    </source>
</evidence>
<dbReference type="InterPro" id="IPR000943">
    <property type="entry name" value="RNA_pol_sigma70"/>
</dbReference>
<evidence type="ECO:0000256" key="2">
    <source>
        <dbReference type="ARBA" id="ARBA00023082"/>
    </source>
</evidence>
<protein>
    <submittedName>
        <fullName evidence="7">FliA/WhiG family RNA polymerase sigma factor</fullName>
    </submittedName>
</protein>
<dbReference type="InterPro" id="IPR007627">
    <property type="entry name" value="RNA_pol_sigma70_r2"/>
</dbReference>
<keyword evidence="1" id="KW-0805">Transcription regulation</keyword>
<dbReference type="InterPro" id="IPR012845">
    <property type="entry name" value="RNA_pol_sigma_FliA_WhiG"/>
</dbReference>
<evidence type="ECO:0000313" key="8">
    <source>
        <dbReference type="Proteomes" id="UP000671862"/>
    </source>
</evidence>
<evidence type="ECO:0000256" key="4">
    <source>
        <dbReference type="ARBA" id="ARBA00023163"/>
    </source>
</evidence>
<dbReference type="Gene3D" id="1.10.1740.10">
    <property type="match status" value="1"/>
</dbReference>
<evidence type="ECO:0000313" key="7">
    <source>
        <dbReference type="EMBL" id="QTA37844.1"/>
    </source>
</evidence>
<feature type="domain" description="RNA polymerase sigma-70 region 4" evidence="6">
    <location>
        <begin position="172"/>
        <end position="221"/>
    </location>
</feature>
<feature type="domain" description="RNA polymerase sigma-70 region 2" evidence="5">
    <location>
        <begin position="8"/>
        <end position="79"/>
    </location>
</feature>
<dbReference type="PANTHER" id="PTHR30385">
    <property type="entry name" value="SIGMA FACTOR F FLAGELLAR"/>
    <property type="match status" value="1"/>
</dbReference>
<dbReference type="CDD" id="cd06171">
    <property type="entry name" value="Sigma70_r4"/>
    <property type="match status" value="1"/>
</dbReference>
<name>A0ABX7S6M0_9BACT</name>
<proteinExistence type="predicted"/>
<dbReference type="Gene3D" id="1.20.140.160">
    <property type="match status" value="1"/>
</dbReference>
<organism evidence="7 8">
    <name type="scientific">Thermosipho ferrireducens</name>
    <dbReference type="NCBI Taxonomy" id="2571116"/>
    <lineage>
        <taxon>Bacteria</taxon>
        <taxon>Thermotogati</taxon>
        <taxon>Thermotogota</taxon>
        <taxon>Thermotogae</taxon>
        <taxon>Thermotogales</taxon>
        <taxon>Fervidobacteriaceae</taxon>
        <taxon>Thermosipho</taxon>
    </lineage>
</organism>
<keyword evidence="3" id="KW-0238">DNA-binding</keyword>
<dbReference type="RefSeq" id="WP_207566565.1">
    <property type="nucleotide sequence ID" value="NZ_CP071446.1"/>
</dbReference>
<dbReference type="NCBIfam" id="TIGR02479">
    <property type="entry name" value="FliA_WhiG"/>
    <property type="match status" value="1"/>
</dbReference>